<feature type="signal peptide" evidence="15">
    <location>
        <begin position="1"/>
        <end position="30"/>
    </location>
</feature>
<evidence type="ECO:0000256" key="6">
    <source>
        <dbReference type="ARBA" id="ARBA00022617"/>
    </source>
</evidence>
<name>A0A4Q0SLL1_9BRAD</name>
<evidence type="ECO:0000256" key="12">
    <source>
        <dbReference type="ARBA" id="ARBA00023136"/>
    </source>
</evidence>
<proteinExistence type="inferred from homology"/>
<dbReference type="RefSeq" id="WP_128938377.1">
    <property type="nucleotide sequence ID" value="NZ_LBJM01000051.1"/>
</dbReference>
<dbReference type="GO" id="GO:0009055">
    <property type="term" value="F:electron transfer activity"/>
    <property type="evidence" value="ECO:0007669"/>
    <property type="project" value="InterPro"/>
</dbReference>
<dbReference type="PANTHER" id="PTHR30074">
    <property type="entry name" value="FORMATE DEHYDROGENASE, NITRATE-INDUCIBLE, CYTOCHROME B556 FDN SUBUNIT"/>
    <property type="match status" value="1"/>
</dbReference>
<keyword evidence="4" id="KW-0813">Transport</keyword>
<evidence type="ECO:0000259" key="16">
    <source>
        <dbReference type="Pfam" id="PF01292"/>
    </source>
</evidence>
<evidence type="ECO:0000313" key="20">
    <source>
        <dbReference type="Proteomes" id="UP000290565"/>
    </source>
</evidence>
<dbReference type="InterPro" id="IPR016174">
    <property type="entry name" value="Di-haem_cyt_TM"/>
</dbReference>
<protein>
    <submittedName>
        <fullName evidence="17 18">Formate dehydrogenase</fullName>
    </submittedName>
</protein>
<dbReference type="EMBL" id="RDRA01000003">
    <property type="protein sequence ID" value="RXG98181.1"/>
    <property type="molecule type" value="Genomic_DNA"/>
</dbReference>
<reference evidence="17 19" key="2">
    <citation type="submission" date="2018-10" db="EMBL/GenBank/DDBJ databases">
        <title>Bradyrhizobium sp. nov., isolated from effective nodules of peanut in China.</title>
        <authorList>
            <person name="Li Y."/>
        </authorList>
    </citation>
    <scope>NUCLEOTIDE SEQUENCE [LARGE SCALE GENOMIC DNA]</scope>
    <source>
        <strain evidence="17 19">CCBAU 51781</strain>
    </source>
</reference>
<dbReference type="GO" id="GO:0009326">
    <property type="term" value="C:formate dehydrogenase complex"/>
    <property type="evidence" value="ECO:0007669"/>
    <property type="project" value="InterPro"/>
</dbReference>
<dbReference type="GO" id="GO:0008863">
    <property type="term" value="F:formate dehydrogenase (NAD+) activity"/>
    <property type="evidence" value="ECO:0007669"/>
    <property type="project" value="InterPro"/>
</dbReference>
<dbReference type="AlphaFoldDB" id="A0A4Q0SLL1"/>
<evidence type="ECO:0000256" key="5">
    <source>
        <dbReference type="ARBA" id="ARBA00022475"/>
    </source>
</evidence>
<feature type="transmembrane region" description="Helical" evidence="14">
    <location>
        <begin position="127"/>
        <end position="148"/>
    </location>
</feature>
<gene>
    <name evidence="17" type="ORF">EAS62_04610</name>
    <name evidence="18" type="ORF">XH94_18390</name>
</gene>
<dbReference type="GO" id="GO:0005886">
    <property type="term" value="C:plasma membrane"/>
    <property type="evidence" value="ECO:0007669"/>
    <property type="project" value="UniProtKB-SubCell"/>
</dbReference>
<dbReference type="Proteomes" id="UP000289946">
    <property type="component" value="Unassembled WGS sequence"/>
</dbReference>
<evidence type="ECO:0000256" key="7">
    <source>
        <dbReference type="ARBA" id="ARBA00022692"/>
    </source>
</evidence>
<keyword evidence="7 14" id="KW-0812">Transmembrane</keyword>
<dbReference type="InterPro" id="IPR011577">
    <property type="entry name" value="Cyt_b561_bac/Ni-Hgenase"/>
</dbReference>
<keyword evidence="19" id="KW-1185">Reference proteome</keyword>
<keyword evidence="11" id="KW-0408">Iron</keyword>
<evidence type="ECO:0000256" key="9">
    <source>
        <dbReference type="ARBA" id="ARBA00022982"/>
    </source>
</evidence>
<dbReference type="GO" id="GO:0022904">
    <property type="term" value="P:respiratory electron transport chain"/>
    <property type="evidence" value="ECO:0007669"/>
    <property type="project" value="InterPro"/>
</dbReference>
<keyword evidence="8" id="KW-0479">Metal-binding</keyword>
<feature type="transmembrane region" description="Helical" evidence="14">
    <location>
        <begin position="84"/>
        <end position="107"/>
    </location>
</feature>
<evidence type="ECO:0000313" key="19">
    <source>
        <dbReference type="Proteomes" id="UP000289946"/>
    </source>
</evidence>
<organism evidence="18 20">
    <name type="scientific">Bradyrhizobium zhanjiangense</name>
    <dbReference type="NCBI Taxonomy" id="1325107"/>
    <lineage>
        <taxon>Bacteria</taxon>
        <taxon>Pseudomonadati</taxon>
        <taxon>Pseudomonadota</taxon>
        <taxon>Alphaproteobacteria</taxon>
        <taxon>Hyphomicrobiales</taxon>
        <taxon>Nitrobacteraceae</taxon>
        <taxon>Bradyrhizobium</taxon>
    </lineage>
</organism>
<comment type="similarity">
    <text evidence="3">Belongs to the formate dehydrogenase gamma subunit family.</text>
</comment>
<feature type="transmembrane region" description="Helical" evidence="14">
    <location>
        <begin position="228"/>
        <end position="252"/>
    </location>
</feature>
<dbReference type="SUPFAM" id="SSF81342">
    <property type="entry name" value="Transmembrane di-heme cytochromes"/>
    <property type="match status" value="1"/>
</dbReference>
<evidence type="ECO:0000256" key="11">
    <source>
        <dbReference type="ARBA" id="ARBA00023004"/>
    </source>
</evidence>
<accession>A0A4Q0SLL1</accession>
<dbReference type="GO" id="GO:0036397">
    <property type="term" value="F:formate dehydrogenase (quinone) activity"/>
    <property type="evidence" value="ECO:0007669"/>
    <property type="project" value="TreeGrafter"/>
</dbReference>
<dbReference type="InterPro" id="IPR051817">
    <property type="entry name" value="FDH_cytochrome_b556_subunit"/>
</dbReference>
<evidence type="ECO:0000256" key="2">
    <source>
        <dbReference type="ARBA" id="ARBA00004651"/>
    </source>
</evidence>
<dbReference type="Proteomes" id="UP000290565">
    <property type="component" value="Unassembled WGS sequence"/>
</dbReference>
<evidence type="ECO:0000313" key="18">
    <source>
        <dbReference type="EMBL" id="RXH39428.1"/>
    </source>
</evidence>
<dbReference type="Gene3D" id="1.20.950.20">
    <property type="entry name" value="Transmembrane di-heme cytochromes, Chain C"/>
    <property type="match status" value="1"/>
</dbReference>
<keyword evidence="15" id="KW-0732">Signal</keyword>
<evidence type="ECO:0000256" key="15">
    <source>
        <dbReference type="SAM" id="SignalP"/>
    </source>
</evidence>
<keyword evidence="12 14" id="KW-0472">Membrane</keyword>
<feature type="transmembrane region" description="Helical" evidence="14">
    <location>
        <begin position="264"/>
        <end position="283"/>
    </location>
</feature>
<feature type="chain" id="PRO_5020633941" evidence="15">
    <location>
        <begin position="31"/>
        <end position="335"/>
    </location>
</feature>
<feature type="compositionally biased region" description="Polar residues" evidence="13">
    <location>
        <begin position="318"/>
        <end position="329"/>
    </location>
</feature>
<sequence length="335" mass="36818">MVSFAKLVRAAVGAGALFLLIVAAPAPVGAQQVNPTASSVKEQQLLQELNRIQGRVSIPDQRSGVLEQPQGREWREFHNVTLRWIGGIAIIGMLAVILIFYLTRGMVRLESGRSGRTIVRFNIYERFVHWMTATCFIILAISGLNITFGRPLLLPLIGFEAFSEWSQWAKYAHNYLSFPFTIGVVLIFLMWIGGNIPNKVDVAWMKRGGGIVGHDHPPAYRFNAGQKAIYWIVVIGGGLVAASGYVLMFPFYTTGIEGMQLAQIVHSIVAVLFVAAMIAHIYIGTIGMEGAFEAMGSGDVDVNWAREHHRLWLDEQTARTGPNDGQPQPATAAAE</sequence>
<evidence type="ECO:0000313" key="17">
    <source>
        <dbReference type="EMBL" id="RXG98181.1"/>
    </source>
</evidence>
<evidence type="ECO:0000256" key="10">
    <source>
        <dbReference type="ARBA" id="ARBA00022989"/>
    </source>
</evidence>
<dbReference type="InterPro" id="IPR006471">
    <property type="entry name" value="Formate_DH_gsu"/>
</dbReference>
<comment type="subcellular location">
    <subcellularLocation>
        <location evidence="2">Cell membrane</location>
        <topology evidence="2">Multi-pass membrane protein</topology>
    </subcellularLocation>
</comment>
<dbReference type="GO" id="GO:0015944">
    <property type="term" value="P:formate oxidation"/>
    <property type="evidence" value="ECO:0007669"/>
    <property type="project" value="UniProtKB-ARBA"/>
</dbReference>
<evidence type="ECO:0000256" key="4">
    <source>
        <dbReference type="ARBA" id="ARBA00022448"/>
    </source>
</evidence>
<dbReference type="FunFam" id="1.20.950.20:FF:000002">
    <property type="entry name" value="Formate dehydrogenase cytochrome b556 subunit"/>
    <property type="match status" value="1"/>
</dbReference>
<reference evidence="18 20" key="1">
    <citation type="submission" date="2015-04" db="EMBL/GenBank/DDBJ databases">
        <title>Comparative genomics of rhizobia nodulating Arachis hypogaea in China.</title>
        <authorList>
            <person name="Li Y."/>
        </authorList>
    </citation>
    <scope>NUCLEOTIDE SEQUENCE [LARGE SCALE GENOMIC DNA]</scope>
    <source>
        <strain evidence="18 20">CCBAU 51787</strain>
    </source>
</reference>
<comment type="cofactor">
    <cofactor evidence="1">
        <name>heme</name>
        <dbReference type="ChEBI" id="CHEBI:30413"/>
    </cofactor>
</comment>
<dbReference type="GO" id="GO:0009061">
    <property type="term" value="P:anaerobic respiration"/>
    <property type="evidence" value="ECO:0007669"/>
    <property type="project" value="TreeGrafter"/>
</dbReference>
<evidence type="ECO:0000256" key="3">
    <source>
        <dbReference type="ARBA" id="ARBA00010747"/>
    </source>
</evidence>
<dbReference type="EMBL" id="LBJM01000051">
    <property type="protein sequence ID" value="RXH39428.1"/>
    <property type="molecule type" value="Genomic_DNA"/>
</dbReference>
<feature type="domain" description="Cytochrome b561 bacterial/Ni-hydrogenase" evidence="16">
    <location>
        <begin position="120"/>
        <end position="297"/>
    </location>
</feature>
<evidence type="ECO:0000256" key="1">
    <source>
        <dbReference type="ARBA" id="ARBA00001971"/>
    </source>
</evidence>
<dbReference type="Pfam" id="PF01292">
    <property type="entry name" value="Ni_hydr_CYTB"/>
    <property type="match status" value="1"/>
</dbReference>
<keyword evidence="9" id="KW-0249">Electron transport</keyword>
<keyword evidence="5" id="KW-1003">Cell membrane</keyword>
<evidence type="ECO:0000256" key="14">
    <source>
        <dbReference type="SAM" id="Phobius"/>
    </source>
</evidence>
<dbReference type="PANTHER" id="PTHR30074:SF6">
    <property type="entry name" value="FORMATE DEHYDROGENASE GAMMA SUBUNIT"/>
    <property type="match status" value="1"/>
</dbReference>
<feature type="region of interest" description="Disordered" evidence="13">
    <location>
        <begin position="315"/>
        <end position="335"/>
    </location>
</feature>
<comment type="caution">
    <text evidence="18">The sequence shown here is derived from an EMBL/GenBank/DDBJ whole genome shotgun (WGS) entry which is preliminary data.</text>
</comment>
<feature type="transmembrane region" description="Helical" evidence="14">
    <location>
        <begin position="175"/>
        <end position="197"/>
    </location>
</feature>
<evidence type="ECO:0000256" key="13">
    <source>
        <dbReference type="SAM" id="MobiDB-lite"/>
    </source>
</evidence>
<dbReference type="GO" id="GO:0046872">
    <property type="term" value="F:metal ion binding"/>
    <property type="evidence" value="ECO:0007669"/>
    <property type="project" value="UniProtKB-KW"/>
</dbReference>
<evidence type="ECO:0000256" key="8">
    <source>
        <dbReference type="ARBA" id="ARBA00022723"/>
    </source>
</evidence>
<keyword evidence="10 14" id="KW-1133">Transmembrane helix</keyword>
<dbReference type="NCBIfam" id="TIGR01583">
    <property type="entry name" value="formate-DH-gamm"/>
    <property type="match status" value="1"/>
</dbReference>
<keyword evidence="6" id="KW-0349">Heme</keyword>